<gene>
    <name evidence="1" type="ORF">SAMN05192574_1229</name>
</gene>
<reference evidence="2" key="1">
    <citation type="submission" date="2016-10" db="EMBL/GenBank/DDBJ databases">
        <authorList>
            <person name="Varghese N."/>
            <person name="Submissions S."/>
        </authorList>
    </citation>
    <scope>NUCLEOTIDE SEQUENCE [LARGE SCALE GENOMIC DNA]</scope>
    <source>
        <strain evidence="2">Gh-48</strain>
    </source>
</reference>
<evidence type="ECO:0000313" key="2">
    <source>
        <dbReference type="Proteomes" id="UP000198942"/>
    </source>
</evidence>
<sequence length="57" mass="6210">MLVSLIEITLFLAAIILAVSGPQKSKKKGSNINPDAHLRSEYYVTENGGLEHVKSEV</sequence>
<name>A0A1H8V3P3_9SPHI</name>
<dbReference type="STRING" id="551995.SAMN05192574_1229"/>
<accession>A0A1H8V3P3</accession>
<dbReference type="EMBL" id="FOCL01000022">
    <property type="protein sequence ID" value="SEP09844.1"/>
    <property type="molecule type" value="Genomic_DNA"/>
</dbReference>
<keyword evidence="2" id="KW-1185">Reference proteome</keyword>
<proteinExistence type="predicted"/>
<dbReference type="Proteomes" id="UP000198942">
    <property type="component" value="Unassembled WGS sequence"/>
</dbReference>
<evidence type="ECO:0000313" key="1">
    <source>
        <dbReference type="EMBL" id="SEP09844.1"/>
    </source>
</evidence>
<protein>
    <submittedName>
        <fullName evidence="1">Uncharacterized protein</fullName>
    </submittedName>
</protein>
<dbReference type="AlphaFoldDB" id="A0A1H8V3P3"/>
<organism evidence="1 2">
    <name type="scientific">Mucilaginibacter gossypiicola</name>
    <dbReference type="NCBI Taxonomy" id="551995"/>
    <lineage>
        <taxon>Bacteria</taxon>
        <taxon>Pseudomonadati</taxon>
        <taxon>Bacteroidota</taxon>
        <taxon>Sphingobacteriia</taxon>
        <taxon>Sphingobacteriales</taxon>
        <taxon>Sphingobacteriaceae</taxon>
        <taxon>Mucilaginibacter</taxon>
    </lineage>
</organism>
<dbReference type="RefSeq" id="WP_167668176.1">
    <property type="nucleotide sequence ID" value="NZ_FOCL01000022.1"/>
</dbReference>